<dbReference type="Pfam" id="PF00582">
    <property type="entry name" value="Usp"/>
    <property type="match status" value="1"/>
</dbReference>
<accession>A0ABM9D664</accession>
<comment type="similarity">
    <text evidence="1 2">Belongs to the universal stress protein A family.</text>
</comment>
<dbReference type="PRINTS" id="PR01438">
    <property type="entry name" value="UNVRSLSTRESS"/>
</dbReference>
<dbReference type="InterPro" id="IPR014729">
    <property type="entry name" value="Rossmann-like_a/b/a_fold"/>
</dbReference>
<dbReference type="CDD" id="cd00293">
    <property type="entry name" value="USP-like"/>
    <property type="match status" value="1"/>
</dbReference>
<feature type="domain" description="UspA" evidence="3">
    <location>
        <begin position="4"/>
        <end position="145"/>
    </location>
</feature>
<dbReference type="Proteomes" id="UP001295463">
    <property type="component" value="Chromosome"/>
</dbReference>
<evidence type="ECO:0000313" key="5">
    <source>
        <dbReference type="Proteomes" id="UP001295463"/>
    </source>
</evidence>
<sequence>MKRFTTILLATDFSDTSHQAAEYALDLARSFEARLLVLHVINEPVDLRGFYVPHISFEQLEKEIETGAARMLETFCTEQFGDYGAVETALATGVPFEEILRMAEERSADLIVIGTHGRTGLDHLIFGSTAERVVRSASCPVMTVRVAES</sequence>
<dbReference type="PIRSF" id="PIRSF006276">
    <property type="entry name" value="UspA"/>
    <property type="match status" value="1"/>
</dbReference>
<proteinExistence type="inferred from homology"/>
<name>A0ABM9D664_9BACT</name>
<keyword evidence="5" id="KW-1185">Reference proteome</keyword>
<evidence type="ECO:0000259" key="3">
    <source>
        <dbReference type="Pfam" id="PF00582"/>
    </source>
</evidence>
<dbReference type="EMBL" id="OW150024">
    <property type="protein sequence ID" value="CAH2030222.1"/>
    <property type="molecule type" value="Genomic_DNA"/>
</dbReference>
<reference evidence="4 5" key="1">
    <citation type="submission" date="2022-03" db="EMBL/GenBank/DDBJ databases">
        <authorList>
            <person name="Koch H."/>
        </authorList>
    </citation>
    <scope>NUCLEOTIDE SEQUENCE [LARGE SCALE GENOMIC DNA]</scope>
    <source>
        <strain evidence="4 5">G1</strain>
    </source>
</reference>
<dbReference type="PANTHER" id="PTHR46268:SF22">
    <property type="entry name" value="SENSOR PROTEIN KDPD-RELATED"/>
    <property type="match status" value="1"/>
</dbReference>
<dbReference type="RefSeq" id="WP_305731173.1">
    <property type="nucleotide sequence ID" value="NZ_OW150024.1"/>
</dbReference>
<protein>
    <recommendedName>
        <fullName evidence="2">Universal stress protein</fullName>
    </recommendedName>
</protein>
<keyword evidence="2" id="KW-0963">Cytoplasm</keyword>
<dbReference type="InterPro" id="IPR006015">
    <property type="entry name" value="Universal_stress_UspA"/>
</dbReference>
<evidence type="ECO:0000256" key="1">
    <source>
        <dbReference type="ARBA" id="ARBA00008791"/>
    </source>
</evidence>
<dbReference type="PANTHER" id="PTHR46268">
    <property type="entry name" value="STRESS RESPONSE PROTEIN NHAX"/>
    <property type="match status" value="1"/>
</dbReference>
<organism evidence="4 5">
    <name type="scientific">Trichlorobacter ammonificans</name>
    <dbReference type="NCBI Taxonomy" id="2916410"/>
    <lineage>
        <taxon>Bacteria</taxon>
        <taxon>Pseudomonadati</taxon>
        <taxon>Thermodesulfobacteriota</taxon>
        <taxon>Desulfuromonadia</taxon>
        <taxon>Geobacterales</taxon>
        <taxon>Geobacteraceae</taxon>
        <taxon>Trichlorobacter</taxon>
    </lineage>
</organism>
<dbReference type="InterPro" id="IPR006016">
    <property type="entry name" value="UspA"/>
</dbReference>
<evidence type="ECO:0000313" key="4">
    <source>
        <dbReference type="EMBL" id="CAH2030222.1"/>
    </source>
</evidence>
<dbReference type="SUPFAM" id="SSF52402">
    <property type="entry name" value="Adenine nucleotide alpha hydrolases-like"/>
    <property type="match status" value="1"/>
</dbReference>
<comment type="subcellular location">
    <subcellularLocation>
        <location evidence="2">Cytoplasm</location>
    </subcellularLocation>
</comment>
<evidence type="ECO:0000256" key="2">
    <source>
        <dbReference type="PIRNR" id="PIRNR006276"/>
    </source>
</evidence>
<gene>
    <name evidence="4" type="ORF">GEAMG1_0400</name>
</gene>
<dbReference type="Gene3D" id="3.40.50.620">
    <property type="entry name" value="HUPs"/>
    <property type="match status" value="1"/>
</dbReference>